<dbReference type="Proteomes" id="UP000024376">
    <property type="component" value="Unassembled WGS sequence"/>
</dbReference>
<gene>
    <name evidence="1" type="ORF">M419DRAFT_132572</name>
</gene>
<accession>A0A024S1M0</accession>
<evidence type="ECO:0000313" key="2">
    <source>
        <dbReference type="Proteomes" id="UP000024376"/>
    </source>
</evidence>
<dbReference type="AlphaFoldDB" id="A0A024S1M0"/>
<sequence>MFQYSFVPGVLRFIRKLLNDPPQIWSTNIKGISPGRLQARNYLEGLSKRFCLGSCKKAVVSLVEQRHRLRIWHHNADAPLDNISSGPIGLDSSVCLSTKVAKQRVLRHDFNAEQCTTSIANGKSTPHDKCLTSRKHRHFAPET</sequence>
<name>A0A024S1M0_HYPJR</name>
<organism evidence="1 2">
    <name type="scientific">Hypocrea jecorina (strain ATCC 56765 / BCRC 32924 / NRRL 11460 / Rut C-30)</name>
    <name type="common">Trichoderma reesei</name>
    <dbReference type="NCBI Taxonomy" id="1344414"/>
    <lineage>
        <taxon>Eukaryota</taxon>
        <taxon>Fungi</taxon>
        <taxon>Dikarya</taxon>
        <taxon>Ascomycota</taxon>
        <taxon>Pezizomycotina</taxon>
        <taxon>Sordariomycetes</taxon>
        <taxon>Hypocreomycetidae</taxon>
        <taxon>Hypocreales</taxon>
        <taxon>Hypocreaceae</taxon>
        <taxon>Trichoderma</taxon>
    </lineage>
</organism>
<protein>
    <submittedName>
        <fullName evidence="1">Uncharacterized protein</fullName>
    </submittedName>
</protein>
<dbReference type="HOGENOM" id="CLU_1806425_0_0_1"/>
<proteinExistence type="predicted"/>
<reference evidence="2" key="1">
    <citation type="journal article" date="2013" name="Ind. Biotechnol.">
        <title>Comparative genomics analysis of Trichoderma reesei strains.</title>
        <authorList>
            <person name="Koike H."/>
            <person name="Aerts A."/>
            <person name="LaButti K."/>
            <person name="Grigoriev I.V."/>
            <person name="Baker S.E."/>
        </authorList>
    </citation>
    <scope>NUCLEOTIDE SEQUENCE [LARGE SCALE GENOMIC DNA]</scope>
    <source>
        <strain evidence="2">ATCC 56765 / BCRC 32924 / NRRL 11460 / Rut C-30</strain>
    </source>
</reference>
<dbReference type="KEGG" id="trr:M419DRAFT_132572"/>
<dbReference type="EMBL" id="KI911157">
    <property type="protein sequence ID" value="ETR99238.1"/>
    <property type="molecule type" value="Genomic_DNA"/>
</dbReference>
<evidence type="ECO:0000313" key="1">
    <source>
        <dbReference type="EMBL" id="ETR99238.1"/>
    </source>
</evidence>